<comment type="subcellular location">
    <subcellularLocation>
        <location evidence="1">Endosome</location>
    </subcellularLocation>
</comment>
<evidence type="ECO:0000256" key="1">
    <source>
        <dbReference type="ARBA" id="ARBA00004177"/>
    </source>
</evidence>
<dbReference type="InParanoid" id="A0A067R2M1"/>
<dbReference type="EMBL" id="KK852804">
    <property type="protein sequence ID" value="KDR16257.1"/>
    <property type="molecule type" value="Genomic_DNA"/>
</dbReference>
<dbReference type="PRINTS" id="PR00452">
    <property type="entry name" value="SH3DOMAIN"/>
</dbReference>
<evidence type="ECO:0000256" key="4">
    <source>
        <dbReference type="ARBA" id="ARBA00022448"/>
    </source>
</evidence>
<sequence>EKATDEKNTSEQWGLIMDICDKIGESTINAKDCLRAIIKRLNQQDPHIVMQAITLLDACVSNCGKTFHLEVASRDFETEFRKLLGRSQPRVAEKLRQLLKKWAEGDFKNDTQLNLIPSLYAKLKQEGIDFSVPSEPVKVKEIPFVFKINLQMFLLISAIELSLKETQHSPKVQSSLYPSTTLSSSGSTTSAEARKVRALYDFEAAEDNELTFTAGEIIHVLDDSDPNWWKGYNNQGEGLFPANFVTADLSAEPEQFKLDQPRKSVQFSEAVQVKTVEEPQEVEINEEKIDRLLHLLHEADPTENNSDSEEMLNLEEQVNAMGPLIDQELERVDRKHAQLTQLSSDLVEALNLYHTLMREPVTPQSYHTMPKQVNYGYPPP</sequence>
<dbReference type="SMART" id="SM00326">
    <property type="entry name" value="SH3"/>
    <property type="match status" value="1"/>
</dbReference>
<evidence type="ECO:0000313" key="10">
    <source>
        <dbReference type="EMBL" id="KDR16257.1"/>
    </source>
</evidence>
<name>A0A067R2M1_ZOONE</name>
<proteinExistence type="inferred from homology"/>
<dbReference type="CDD" id="cd11820">
    <property type="entry name" value="SH3_STAM"/>
    <property type="match status" value="1"/>
</dbReference>
<gene>
    <name evidence="10" type="ORF">L798_09676</name>
</gene>
<evidence type="ECO:0000256" key="5">
    <source>
        <dbReference type="ARBA" id="ARBA00022753"/>
    </source>
</evidence>
<dbReference type="GO" id="GO:0043130">
    <property type="term" value="F:ubiquitin binding"/>
    <property type="evidence" value="ECO:0007669"/>
    <property type="project" value="InterPro"/>
</dbReference>
<dbReference type="Gene3D" id="1.25.40.90">
    <property type="match status" value="1"/>
</dbReference>
<evidence type="ECO:0000256" key="3">
    <source>
        <dbReference type="ARBA" id="ARBA00022443"/>
    </source>
</evidence>
<accession>A0A067R2M1</accession>
<keyword evidence="11" id="KW-1185">Reference proteome</keyword>
<dbReference type="Pfam" id="PF00018">
    <property type="entry name" value="SH3_1"/>
    <property type="match status" value="1"/>
</dbReference>
<dbReference type="FunFam" id="2.30.30.40:FF:000072">
    <property type="entry name" value="Unconventional Myosin IB"/>
    <property type="match status" value="1"/>
</dbReference>
<feature type="non-terminal residue" evidence="10">
    <location>
        <position position="1"/>
    </location>
</feature>
<dbReference type="STRING" id="136037.A0A067R2M1"/>
<organism evidence="10 11">
    <name type="scientific">Zootermopsis nevadensis</name>
    <name type="common">Dampwood termite</name>
    <dbReference type="NCBI Taxonomy" id="136037"/>
    <lineage>
        <taxon>Eukaryota</taxon>
        <taxon>Metazoa</taxon>
        <taxon>Ecdysozoa</taxon>
        <taxon>Arthropoda</taxon>
        <taxon>Hexapoda</taxon>
        <taxon>Insecta</taxon>
        <taxon>Pterygota</taxon>
        <taxon>Neoptera</taxon>
        <taxon>Polyneoptera</taxon>
        <taxon>Dictyoptera</taxon>
        <taxon>Blattodea</taxon>
        <taxon>Blattoidea</taxon>
        <taxon>Termitoidae</taxon>
        <taxon>Termopsidae</taxon>
        <taxon>Zootermopsis</taxon>
    </lineage>
</organism>
<evidence type="ECO:0000259" key="9">
    <source>
        <dbReference type="PROSITE" id="PS50179"/>
    </source>
</evidence>
<keyword evidence="4" id="KW-0813">Transport</keyword>
<dbReference type="CDD" id="cd21388">
    <property type="entry name" value="GAT_STAM"/>
    <property type="match status" value="1"/>
</dbReference>
<dbReference type="FunCoup" id="A0A067R2M1">
    <property type="interactions" value="1071"/>
</dbReference>
<feature type="domain" description="VHS" evidence="9">
    <location>
        <begin position="3"/>
        <end position="131"/>
    </location>
</feature>
<comment type="similarity">
    <text evidence="2">Belongs to the STAM family.</text>
</comment>
<dbReference type="SMART" id="SM00288">
    <property type="entry name" value="VHS"/>
    <property type="match status" value="1"/>
</dbReference>
<dbReference type="SUPFAM" id="SSF48464">
    <property type="entry name" value="ENTH/VHS domain"/>
    <property type="match status" value="1"/>
</dbReference>
<evidence type="ECO:0000259" key="8">
    <source>
        <dbReference type="PROSITE" id="PS50002"/>
    </source>
</evidence>
<dbReference type="GO" id="GO:0035091">
    <property type="term" value="F:phosphatidylinositol binding"/>
    <property type="evidence" value="ECO:0007669"/>
    <property type="project" value="InterPro"/>
</dbReference>
<dbReference type="CDD" id="cd03568">
    <property type="entry name" value="VHS_STAM"/>
    <property type="match status" value="1"/>
</dbReference>
<dbReference type="eggNOG" id="KOG2199">
    <property type="taxonomic scope" value="Eukaryota"/>
</dbReference>
<dbReference type="InterPro" id="IPR002014">
    <property type="entry name" value="VHS_dom"/>
</dbReference>
<dbReference type="InterPro" id="IPR050670">
    <property type="entry name" value="STAM"/>
</dbReference>
<dbReference type="InterPro" id="IPR001452">
    <property type="entry name" value="SH3_domain"/>
</dbReference>
<feature type="domain" description="SH3" evidence="8">
    <location>
        <begin position="191"/>
        <end position="250"/>
    </location>
</feature>
<evidence type="ECO:0000256" key="2">
    <source>
        <dbReference type="ARBA" id="ARBA00009666"/>
    </source>
</evidence>
<keyword evidence="3 7" id="KW-0728">SH3 domain</keyword>
<dbReference type="Gene3D" id="2.30.30.40">
    <property type="entry name" value="SH3 Domains"/>
    <property type="match status" value="1"/>
</dbReference>
<dbReference type="SUPFAM" id="SSF50044">
    <property type="entry name" value="SH3-domain"/>
    <property type="match status" value="1"/>
</dbReference>
<keyword evidence="6" id="KW-0653">Protein transport</keyword>
<dbReference type="AlphaFoldDB" id="A0A067R2M1"/>
<dbReference type="Pfam" id="PF00790">
    <property type="entry name" value="VHS"/>
    <property type="match status" value="1"/>
</dbReference>
<dbReference type="FunFam" id="1.25.40.90:FF:000009">
    <property type="entry name" value="Putative signal transducing adapter molecule 1"/>
    <property type="match status" value="1"/>
</dbReference>
<dbReference type="PROSITE" id="PS50179">
    <property type="entry name" value="VHS"/>
    <property type="match status" value="1"/>
</dbReference>
<reference evidence="10 11" key="1">
    <citation type="journal article" date="2014" name="Nat. Commun.">
        <title>Molecular traces of alternative social organization in a termite genome.</title>
        <authorList>
            <person name="Terrapon N."/>
            <person name="Li C."/>
            <person name="Robertson H.M."/>
            <person name="Ji L."/>
            <person name="Meng X."/>
            <person name="Booth W."/>
            <person name="Chen Z."/>
            <person name="Childers C.P."/>
            <person name="Glastad K.M."/>
            <person name="Gokhale K."/>
            <person name="Gowin J."/>
            <person name="Gronenberg W."/>
            <person name="Hermansen R.A."/>
            <person name="Hu H."/>
            <person name="Hunt B.G."/>
            <person name="Huylmans A.K."/>
            <person name="Khalil S.M."/>
            <person name="Mitchell R.D."/>
            <person name="Munoz-Torres M.C."/>
            <person name="Mustard J.A."/>
            <person name="Pan H."/>
            <person name="Reese J.T."/>
            <person name="Scharf M.E."/>
            <person name="Sun F."/>
            <person name="Vogel H."/>
            <person name="Xiao J."/>
            <person name="Yang W."/>
            <person name="Yang Z."/>
            <person name="Yang Z."/>
            <person name="Zhou J."/>
            <person name="Zhu J."/>
            <person name="Brent C.S."/>
            <person name="Elsik C.G."/>
            <person name="Goodisman M.A."/>
            <person name="Liberles D.A."/>
            <person name="Roe R.M."/>
            <person name="Vargo E.L."/>
            <person name="Vilcinskas A."/>
            <person name="Wang J."/>
            <person name="Bornberg-Bauer E."/>
            <person name="Korb J."/>
            <person name="Zhang G."/>
            <person name="Liebig J."/>
        </authorList>
    </citation>
    <scope>NUCLEOTIDE SEQUENCE [LARGE SCALE GENOMIC DNA]</scope>
    <source>
        <tissue evidence="10">Whole organism</tissue>
    </source>
</reference>
<evidence type="ECO:0000256" key="7">
    <source>
        <dbReference type="PROSITE-ProRule" id="PRU00192"/>
    </source>
</evidence>
<dbReference type="PROSITE" id="PS50002">
    <property type="entry name" value="SH3"/>
    <property type="match status" value="1"/>
</dbReference>
<feature type="non-terminal residue" evidence="10">
    <location>
        <position position="380"/>
    </location>
</feature>
<dbReference type="OMA" id="QVYRDWW"/>
<dbReference type="PANTHER" id="PTHR45929:SF3">
    <property type="entry name" value="JAK PATHWAY SIGNAL TRANSDUCTION ADAPTOR MOLECULE"/>
    <property type="match status" value="1"/>
</dbReference>
<evidence type="ECO:0000313" key="11">
    <source>
        <dbReference type="Proteomes" id="UP000027135"/>
    </source>
</evidence>
<dbReference type="InterPro" id="IPR036028">
    <property type="entry name" value="SH3-like_dom_sf"/>
</dbReference>
<dbReference type="GO" id="GO:0043328">
    <property type="term" value="P:protein transport to vacuole involved in ubiquitin-dependent protein catabolic process via the multivesicular body sorting pathway"/>
    <property type="evidence" value="ECO:0007669"/>
    <property type="project" value="TreeGrafter"/>
</dbReference>
<dbReference type="Gene3D" id="1.20.5.1940">
    <property type="match status" value="1"/>
</dbReference>
<dbReference type="Proteomes" id="UP000027135">
    <property type="component" value="Unassembled WGS sequence"/>
</dbReference>
<protein>
    <submittedName>
        <fullName evidence="10">Signal transducing adapter molecule 1</fullName>
    </submittedName>
</protein>
<dbReference type="PANTHER" id="PTHR45929">
    <property type="entry name" value="JAK PATHWAY SIGNAL TRANSDUCTION ADAPTOR MOLECULE"/>
    <property type="match status" value="1"/>
</dbReference>
<evidence type="ECO:0000256" key="6">
    <source>
        <dbReference type="ARBA" id="ARBA00022927"/>
    </source>
</evidence>
<dbReference type="InterPro" id="IPR008942">
    <property type="entry name" value="ENTH_VHS"/>
</dbReference>
<dbReference type="GO" id="GO:0033565">
    <property type="term" value="C:ESCRT-0 complex"/>
    <property type="evidence" value="ECO:0007669"/>
    <property type="project" value="UniProtKB-ARBA"/>
</dbReference>
<keyword evidence="5" id="KW-0967">Endosome</keyword>